<dbReference type="Gene3D" id="3.30.565.10">
    <property type="entry name" value="Histidine kinase-like ATPase, C-terminal domain"/>
    <property type="match status" value="1"/>
</dbReference>
<dbReference type="AlphaFoldDB" id="A0A4Y4ARU8"/>
<keyword evidence="2" id="KW-1133">Transmembrane helix</keyword>
<accession>A0A4Y4ARU8</accession>
<feature type="domain" description="Histidine kinase/HSP90-like ATPase" evidence="3">
    <location>
        <begin position="573"/>
        <end position="623"/>
    </location>
</feature>
<dbReference type="Pfam" id="PF02518">
    <property type="entry name" value="HATPase_c"/>
    <property type="match status" value="1"/>
</dbReference>
<comment type="caution">
    <text evidence="5">The sequence shown here is derived from an EMBL/GenBank/DDBJ whole genome shotgun (WGS) entry which is preliminary data.</text>
</comment>
<dbReference type="GO" id="GO:0016020">
    <property type="term" value="C:membrane"/>
    <property type="evidence" value="ECO:0007669"/>
    <property type="project" value="InterPro"/>
</dbReference>
<evidence type="ECO:0000313" key="5">
    <source>
        <dbReference type="EMBL" id="GEC70915.1"/>
    </source>
</evidence>
<dbReference type="STRING" id="983.SAMN05443543_102544"/>
<reference evidence="5 6" key="1">
    <citation type="submission" date="2019-06" db="EMBL/GenBank/DDBJ databases">
        <title>Whole genome shotgun sequence of Flavobacterium flevense NBRC 14960.</title>
        <authorList>
            <person name="Hosoyama A."/>
            <person name="Uohara A."/>
            <person name="Ohji S."/>
            <person name="Ichikawa N."/>
        </authorList>
    </citation>
    <scope>NUCLEOTIDE SEQUENCE [LARGE SCALE GENOMIC DNA]</scope>
    <source>
        <strain evidence="5 6">NBRC 14960</strain>
    </source>
</reference>
<protein>
    <submittedName>
        <fullName evidence="5">Uncharacterized protein</fullName>
    </submittedName>
</protein>
<dbReference type="InterPro" id="IPR050640">
    <property type="entry name" value="Bact_2-comp_sensor_kinase"/>
</dbReference>
<dbReference type="PANTHER" id="PTHR34220:SF7">
    <property type="entry name" value="SENSOR HISTIDINE KINASE YPDA"/>
    <property type="match status" value="1"/>
</dbReference>
<dbReference type="InterPro" id="IPR003594">
    <property type="entry name" value="HATPase_dom"/>
</dbReference>
<feature type="transmembrane region" description="Helical" evidence="2">
    <location>
        <begin position="430"/>
        <end position="450"/>
    </location>
</feature>
<gene>
    <name evidence="5" type="ORF">FFL01_04540</name>
</gene>
<feature type="domain" description="Signal transduction histidine kinase internal region" evidence="4">
    <location>
        <begin position="475"/>
        <end position="554"/>
    </location>
</feature>
<dbReference type="InterPro" id="IPR010559">
    <property type="entry name" value="Sig_transdc_His_kin_internal"/>
</dbReference>
<keyword evidence="2" id="KW-0812">Transmembrane</keyword>
<dbReference type="RefSeq" id="WP_073242876.1">
    <property type="nucleotide sequence ID" value="NZ_BJNP01000003.1"/>
</dbReference>
<feature type="coiled-coil region" evidence="1">
    <location>
        <begin position="458"/>
        <end position="485"/>
    </location>
</feature>
<dbReference type="PANTHER" id="PTHR34220">
    <property type="entry name" value="SENSOR HISTIDINE KINASE YPDA"/>
    <property type="match status" value="1"/>
</dbReference>
<evidence type="ECO:0000256" key="2">
    <source>
        <dbReference type="SAM" id="Phobius"/>
    </source>
</evidence>
<dbReference type="OrthoDB" id="6190788at2"/>
<dbReference type="InterPro" id="IPR036890">
    <property type="entry name" value="HATPase_C_sf"/>
</dbReference>
<keyword evidence="1" id="KW-0175">Coiled coil</keyword>
<feature type="transmembrane region" description="Helical" evidence="2">
    <location>
        <begin position="362"/>
        <end position="382"/>
    </location>
</feature>
<keyword evidence="6" id="KW-1185">Reference proteome</keyword>
<keyword evidence="2" id="KW-0472">Membrane</keyword>
<feature type="transmembrane region" description="Helical" evidence="2">
    <location>
        <begin position="329"/>
        <end position="350"/>
    </location>
</feature>
<feature type="transmembrane region" description="Helical" evidence="2">
    <location>
        <begin position="394"/>
        <end position="418"/>
    </location>
</feature>
<evidence type="ECO:0000259" key="4">
    <source>
        <dbReference type="Pfam" id="PF06580"/>
    </source>
</evidence>
<name>A0A4Y4ARU8_9FLAO</name>
<evidence type="ECO:0000256" key="1">
    <source>
        <dbReference type="SAM" id="Coils"/>
    </source>
</evidence>
<proteinExistence type="predicted"/>
<dbReference type="Pfam" id="PF06580">
    <property type="entry name" value="His_kinase"/>
    <property type="match status" value="1"/>
</dbReference>
<dbReference type="Proteomes" id="UP000316775">
    <property type="component" value="Unassembled WGS sequence"/>
</dbReference>
<evidence type="ECO:0000259" key="3">
    <source>
        <dbReference type="Pfam" id="PF02518"/>
    </source>
</evidence>
<dbReference type="SUPFAM" id="SSF55874">
    <property type="entry name" value="ATPase domain of HSP90 chaperone/DNA topoisomerase II/histidine kinase"/>
    <property type="match status" value="1"/>
</dbReference>
<organism evidence="5 6">
    <name type="scientific">Flavobacterium flevense</name>
    <dbReference type="NCBI Taxonomy" id="983"/>
    <lineage>
        <taxon>Bacteria</taxon>
        <taxon>Pseudomonadati</taxon>
        <taxon>Bacteroidota</taxon>
        <taxon>Flavobacteriia</taxon>
        <taxon>Flavobacteriales</taxon>
        <taxon>Flavobacteriaceae</taxon>
        <taxon>Flavobacterium</taxon>
    </lineage>
</organism>
<sequence length="662" mass="76678">MKKLIALILILVITSFVVVSKNDTFLNMELSFNKNGNPNDIVYVKPPDFKSEKYKWEYIKERLFDGETENVYKIKEPILISLENATQQDSIIIKEIIQELQIIIPNKTIDFFTSFVGKPIESVLKNNFNTLFKGIPVYSLMGSTIAMEFDQELNHSVTIEAQGLNAVKVPNDIGNISSSHFFRDQVLNDRNSPYYIFIDINKVLSLEERKLYIKYEFLRSLCFVRDEKVLNEESSVNNIFNSIKHKPENSKFTDADKFLLQKLYSDDFIEQFKDYMYANYPWRYASSFVNKKEHEFKVWSIIIGVGVLVFVLMFSFFQNRKFKYSYLNYWFPVFLILLHFIHLVNIHEFLTKFNSVIGWNSHIFFQIALAFVFSIIISFNLWGIEKISIKENQIFSYQLLLKVIFTFVSFISPLTLIFLESDRKGFLEFILPYILFSAGLAIGRGLLLYLNHFSASLVKEKDVELSRLKEAKAEAEVKVLQSQINPHFLYNALNSIASLAHTDADKTEKMALSLSDLFRHSINRKGAKVNTLGDELSLVRNYLEIEQIRFGDRLSFNIDIEPDLLTVEIPMFILQPLVENAIKHGISKIEGQGQIILKVSKKDNGILISVQDNGPDFPEGLVSGHGLQTVYDLLRFSYGDKAEMSWHNQPQKEITIQIYNMI</sequence>
<dbReference type="GO" id="GO:0000155">
    <property type="term" value="F:phosphorelay sensor kinase activity"/>
    <property type="evidence" value="ECO:0007669"/>
    <property type="project" value="InterPro"/>
</dbReference>
<feature type="transmembrane region" description="Helical" evidence="2">
    <location>
        <begin position="298"/>
        <end position="317"/>
    </location>
</feature>
<dbReference type="EMBL" id="BJNP01000003">
    <property type="protein sequence ID" value="GEC70915.1"/>
    <property type="molecule type" value="Genomic_DNA"/>
</dbReference>
<evidence type="ECO:0000313" key="6">
    <source>
        <dbReference type="Proteomes" id="UP000316775"/>
    </source>
</evidence>